<protein>
    <recommendedName>
        <fullName evidence="4 7">dTDP-glucose 4,6-dehydratase</fullName>
        <ecNumber evidence="4 7">4.2.1.46</ecNumber>
    </recommendedName>
</protein>
<dbReference type="CDD" id="cd05246">
    <property type="entry name" value="dTDP_GD_SDR_e"/>
    <property type="match status" value="1"/>
</dbReference>
<dbReference type="SUPFAM" id="SSF51735">
    <property type="entry name" value="NAD(P)-binding Rossmann-fold domains"/>
    <property type="match status" value="1"/>
</dbReference>
<accession>A0A7W6IKL2</accession>
<dbReference type="EC" id="4.2.1.46" evidence="4 7"/>
<evidence type="ECO:0000256" key="8">
    <source>
        <dbReference type="SAM" id="MobiDB-lite"/>
    </source>
</evidence>
<comment type="similarity">
    <text evidence="3 7">Belongs to the NAD(P)-dependent epimerase/dehydratase family. dTDP-glucose dehydratase subfamily.</text>
</comment>
<dbReference type="Proteomes" id="UP000547011">
    <property type="component" value="Unassembled WGS sequence"/>
</dbReference>
<dbReference type="AlphaFoldDB" id="A0A7W6IKL2"/>
<dbReference type="GO" id="GO:0008460">
    <property type="term" value="F:dTDP-glucose 4,6-dehydratase activity"/>
    <property type="evidence" value="ECO:0007669"/>
    <property type="project" value="UniProtKB-EC"/>
</dbReference>
<comment type="catalytic activity">
    <reaction evidence="1 7">
        <text>dTDP-alpha-D-glucose = dTDP-4-dehydro-6-deoxy-alpha-D-glucose + H2O</text>
        <dbReference type="Rhea" id="RHEA:17221"/>
        <dbReference type="ChEBI" id="CHEBI:15377"/>
        <dbReference type="ChEBI" id="CHEBI:57477"/>
        <dbReference type="ChEBI" id="CHEBI:57649"/>
        <dbReference type="EC" id="4.2.1.46"/>
    </reaction>
</comment>
<comment type="caution">
    <text evidence="10">The sequence shown here is derived from an EMBL/GenBank/DDBJ whole genome shotgun (WGS) entry which is preliminary data.</text>
</comment>
<evidence type="ECO:0000256" key="7">
    <source>
        <dbReference type="RuleBase" id="RU004473"/>
    </source>
</evidence>
<evidence type="ECO:0000256" key="1">
    <source>
        <dbReference type="ARBA" id="ARBA00001539"/>
    </source>
</evidence>
<keyword evidence="6 7" id="KW-0456">Lyase</keyword>
<evidence type="ECO:0000256" key="3">
    <source>
        <dbReference type="ARBA" id="ARBA00008178"/>
    </source>
</evidence>
<organism evidence="10 11">
    <name type="scientific">Devosia subaequoris</name>
    <dbReference type="NCBI Taxonomy" id="395930"/>
    <lineage>
        <taxon>Bacteria</taxon>
        <taxon>Pseudomonadati</taxon>
        <taxon>Pseudomonadota</taxon>
        <taxon>Alphaproteobacteria</taxon>
        <taxon>Hyphomicrobiales</taxon>
        <taxon>Devosiaceae</taxon>
        <taxon>Devosia</taxon>
    </lineage>
</organism>
<dbReference type="EMBL" id="JACIEW010000001">
    <property type="protein sequence ID" value="MBB4051290.1"/>
    <property type="molecule type" value="Genomic_DNA"/>
</dbReference>
<dbReference type="InterPro" id="IPR016040">
    <property type="entry name" value="NAD(P)-bd_dom"/>
</dbReference>
<name>A0A7W6IKL2_9HYPH</name>
<dbReference type="RefSeq" id="WP_183309991.1">
    <property type="nucleotide sequence ID" value="NZ_JACIEW010000001.1"/>
</dbReference>
<gene>
    <name evidence="10" type="ORF">GGR20_000908</name>
</gene>
<sequence length="329" mass="36620">MILVTGGAGFIGSEVVRQLVSAGRRVVVVDNLTYAGSLDNLANVAGRDNFAFEREDIRDGDAMRRVFADHGVQQVIHLAAESHVDRSIDNGMPFIQTNVIGTANLLEAARDAWSGSTLSNHRFTHVSTDEVYGDLTEDEPGFTEQSPYKPSSPYSASKAASDHLVTAWGRTHQLPYVTTNCSNNYGPYQFPEKLIPLTISRCLRGQSIPVYGNGRQIRDWIHVTDHARGVIMAHDKGRNGESYLLGSRNEQRNLDLVHRICDEMNLMLGRNDLHELITFVQDRKGHDLRYAINPAKAESELGWSAGIGFETGLRSTIKWYVDRYNEGTS</sequence>
<keyword evidence="11" id="KW-1185">Reference proteome</keyword>
<dbReference type="Gene3D" id="3.90.25.10">
    <property type="entry name" value="UDP-galactose 4-epimerase, domain 1"/>
    <property type="match status" value="1"/>
</dbReference>
<dbReference type="PANTHER" id="PTHR43000">
    <property type="entry name" value="DTDP-D-GLUCOSE 4,6-DEHYDRATASE-RELATED"/>
    <property type="match status" value="1"/>
</dbReference>
<evidence type="ECO:0000313" key="10">
    <source>
        <dbReference type="EMBL" id="MBB4051290.1"/>
    </source>
</evidence>
<dbReference type="InterPro" id="IPR036291">
    <property type="entry name" value="NAD(P)-bd_dom_sf"/>
</dbReference>
<dbReference type="GO" id="GO:0009225">
    <property type="term" value="P:nucleotide-sugar metabolic process"/>
    <property type="evidence" value="ECO:0007669"/>
    <property type="project" value="InterPro"/>
</dbReference>
<dbReference type="PRINTS" id="PR00081">
    <property type="entry name" value="GDHRDH"/>
</dbReference>
<evidence type="ECO:0000256" key="5">
    <source>
        <dbReference type="ARBA" id="ARBA00023027"/>
    </source>
</evidence>
<feature type="compositionally biased region" description="Low complexity" evidence="8">
    <location>
        <begin position="146"/>
        <end position="155"/>
    </location>
</feature>
<dbReference type="InterPro" id="IPR002347">
    <property type="entry name" value="SDR_fam"/>
</dbReference>
<feature type="region of interest" description="Disordered" evidence="8">
    <location>
        <begin position="136"/>
        <end position="155"/>
    </location>
</feature>
<evidence type="ECO:0000256" key="4">
    <source>
        <dbReference type="ARBA" id="ARBA00011990"/>
    </source>
</evidence>
<evidence type="ECO:0000256" key="6">
    <source>
        <dbReference type="ARBA" id="ARBA00023239"/>
    </source>
</evidence>
<dbReference type="InterPro" id="IPR005888">
    <property type="entry name" value="dTDP_Gluc_deHydtase"/>
</dbReference>
<feature type="domain" description="NAD(P)-binding" evidence="9">
    <location>
        <begin position="3"/>
        <end position="315"/>
    </location>
</feature>
<dbReference type="NCBIfam" id="TIGR01181">
    <property type="entry name" value="dTDP_gluc_dehyt"/>
    <property type="match status" value="1"/>
</dbReference>
<reference evidence="10 11" key="1">
    <citation type="submission" date="2020-08" db="EMBL/GenBank/DDBJ databases">
        <title>Genomic Encyclopedia of Type Strains, Phase IV (KMG-IV): sequencing the most valuable type-strain genomes for metagenomic binning, comparative biology and taxonomic classification.</title>
        <authorList>
            <person name="Goeker M."/>
        </authorList>
    </citation>
    <scope>NUCLEOTIDE SEQUENCE [LARGE SCALE GENOMIC DNA]</scope>
    <source>
        <strain evidence="10 11">DSM 23447</strain>
    </source>
</reference>
<dbReference type="Pfam" id="PF16363">
    <property type="entry name" value="GDP_Man_Dehyd"/>
    <property type="match status" value="1"/>
</dbReference>
<evidence type="ECO:0000259" key="9">
    <source>
        <dbReference type="Pfam" id="PF16363"/>
    </source>
</evidence>
<proteinExistence type="inferred from homology"/>
<evidence type="ECO:0000313" key="11">
    <source>
        <dbReference type="Proteomes" id="UP000547011"/>
    </source>
</evidence>
<dbReference type="Gene3D" id="3.40.50.720">
    <property type="entry name" value="NAD(P)-binding Rossmann-like Domain"/>
    <property type="match status" value="1"/>
</dbReference>
<keyword evidence="5" id="KW-0520">NAD</keyword>
<evidence type="ECO:0000256" key="2">
    <source>
        <dbReference type="ARBA" id="ARBA00001911"/>
    </source>
</evidence>
<comment type="cofactor">
    <cofactor evidence="2 7">
        <name>NAD(+)</name>
        <dbReference type="ChEBI" id="CHEBI:57540"/>
    </cofactor>
</comment>